<organism evidence="7 8">
    <name type="scientific">Orchesella dallaii</name>
    <dbReference type="NCBI Taxonomy" id="48710"/>
    <lineage>
        <taxon>Eukaryota</taxon>
        <taxon>Metazoa</taxon>
        <taxon>Ecdysozoa</taxon>
        <taxon>Arthropoda</taxon>
        <taxon>Hexapoda</taxon>
        <taxon>Collembola</taxon>
        <taxon>Entomobryomorpha</taxon>
        <taxon>Entomobryoidea</taxon>
        <taxon>Orchesellidae</taxon>
        <taxon>Orchesellinae</taxon>
        <taxon>Orchesella</taxon>
    </lineage>
</organism>
<feature type="domain" description="Glucose-methanol-choline oxidoreductase N-terminal" evidence="5">
    <location>
        <begin position="46"/>
        <end position="340"/>
    </location>
</feature>
<evidence type="ECO:0000259" key="6">
    <source>
        <dbReference type="Pfam" id="PF05199"/>
    </source>
</evidence>
<dbReference type="PANTHER" id="PTHR11552">
    <property type="entry name" value="GLUCOSE-METHANOL-CHOLINE GMC OXIDOREDUCTASE"/>
    <property type="match status" value="1"/>
</dbReference>
<dbReference type="Pfam" id="PF00732">
    <property type="entry name" value="GMC_oxred_N"/>
    <property type="match status" value="1"/>
</dbReference>
<proteinExistence type="inferred from homology"/>
<evidence type="ECO:0000256" key="1">
    <source>
        <dbReference type="ARBA" id="ARBA00001974"/>
    </source>
</evidence>
<dbReference type="PANTHER" id="PTHR11552:SF147">
    <property type="entry name" value="CHOLINE DEHYDROGENASE, MITOCHONDRIAL"/>
    <property type="match status" value="1"/>
</dbReference>
<evidence type="ECO:0000256" key="4">
    <source>
        <dbReference type="ARBA" id="ARBA00022827"/>
    </source>
</evidence>
<comment type="similarity">
    <text evidence="2">Belongs to the GMC oxidoreductase family.</text>
</comment>
<sequence length="596" mass="66516">MKLAAFVLGSIPLLIQLYSKQFQEEDKVSTLSELKNDLNLPRIKIYDFIVVGAGTAGCIVASRLSEHFSVLLLEEGGEPVPAFVVPYFTQWVGYDPVINFNWTSIPQRFASLDTGGMIFSPTGRMFGGSSSHNEMVYNRGSPKDYDNYARILNDPSWKYENVVKYFKKVETFIGALFTGEHVENYGHQGLITVDTDTPPFLPIWFAAGRELGYPIGDPNAFQKESFTPFAKAIKKGQRSSAYIEYLKPIMKSRPTLTVLPYSVAIEILIDENKRAYGVLYERHGIPQIAHASKEVIISSGVYSSPLLLMKSGVGPRDQLEVAEIPVKLELPVGQNMGDHLLFIIDNINYNNLITPFIPRMPQEQDFETMIQKYQKTGEGILGVLQYGPQAFITSSRAKSEGQGDWPDIQLVYIPMCPAAEGNDLPTSCMTVFLGRPKFRGTLRLNTTAYKEGERSDNVKLAIIDFGIFEKGSESDMNVMLEGVEVLFKMLNTTTMQKFGAVYQGTPHPACGAKTFMSREYWRCAIMQVMHTSFHTVGTCSMGSVVDSKFRVKGAFNLRVVDASIFPVVPNANLHAPTMMAGEKAVSDILQFWQYLV</sequence>
<protein>
    <recommendedName>
        <fullName evidence="9">Oxygen-dependent choline dehydrogenase</fullName>
    </recommendedName>
</protein>
<accession>A0ABP1RLQ6</accession>
<dbReference type="InterPro" id="IPR007867">
    <property type="entry name" value="GMC_OxRtase_C"/>
</dbReference>
<dbReference type="EMBL" id="CAXLJM020000081">
    <property type="protein sequence ID" value="CAL8130330.1"/>
    <property type="molecule type" value="Genomic_DNA"/>
</dbReference>
<name>A0ABP1RLQ6_9HEXA</name>
<gene>
    <name evidence="7" type="ORF">ODALV1_LOCUS23678</name>
</gene>
<evidence type="ECO:0000256" key="3">
    <source>
        <dbReference type="ARBA" id="ARBA00022630"/>
    </source>
</evidence>
<keyword evidence="4" id="KW-0274">FAD</keyword>
<dbReference type="Gene3D" id="3.50.50.60">
    <property type="entry name" value="FAD/NAD(P)-binding domain"/>
    <property type="match status" value="1"/>
</dbReference>
<reference evidence="7 8" key="1">
    <citation type="submission" date="2024-08" db="EMBL/GenBank/DDBJ databases">
        <authorList>
            <person name="Cucini C."/>
            <person name="Frati F."/>
        </authorList>
    </citation>
    <scope>NUCLEOTIDE SEQUENCE [LARGE SCALE GENOMIC DNA]</scope>
</reference>
<evidence type="ECO:0008006" key="9">
    <source>
        <dbReference type="Google" id="ProtNLM"/>
    </source>
</evidence>
<comment type="cofactor">
    <cofactor evidence="1">
        <name>FAD</name>
        <dbReference type="ChEBI" id="CHEBI:57692"/>
    </cofactor>
</comment>
<dbReference type="SUPFAM" id="SSF54373">
    <property type="entry name" value="FAD-linked reductases, C-terminal domain"/>
    <property type="match status" value="1"/>
</dbReference>
<dbReference type="Pfam" id="PF05199">
    <property type="entry name" value="GMC_oxred_C"/>
    <property type="match status" value="1"/>
</dbReference>
<dbReference type="InterPro" id="IPR012132">
    <property type="entry name" value="GMC_OxRdtase"/>
</dbReference>
<evidence type="ECO:0000259" key="5">
    <source>
        <dbReference type="Pfam" id="PF00732"/>
    </source>
</evidence>
<evidence type="ECO:0000313" key="8">
    <source>
        <dbReference type="Proteomes" id="UP001642540"/>
    </source>
</evidence>
<dbReference type="Proteomes" id="UP001642540">
    <property type="component" value="Unassembled WGS sequence"/>
</dbReference>
<feature type="domain" description="Glucose-methanol-choline oxidoreductase C-terminal" evidence="6">
    <location>
        <begin position="455"/>
        <end position="581"/>
    </location>
</feature>
<dbReference type="PIRSF" id="PIRSF000137">
    <property type="entry name" value="Alcohol_oxidase"/>
    <property type="match status" value="1"/>
</dbReference>
<dbReference type="InterPro" id="IPR036188">
    <property type="entry name" value="FAD/NAD-bd_sf"/>
</dbReference>
<evidence type="ECO:0000256" key="2">
    <source>
        <dbReference type="ARBA" id="ARBA00010790"/>
    </source>
</evidence>
<comment type="caution">
    <text evidence="7">The sequence shown here is derived from an EMBL/GenBank/DDBJ whole genome shotgun (WGS) entry which is preliminary data.</text>
</comment>
<dbReference type="Gene3D" id="3.30.560.10">
    <property type="entry name" value="Glucose Oxidase, domain 3"/>
    <property type="match status" value="1"/>
</dbReference>
<keyword evidence="8" id="KW-1185">Reference proteome</keyword>
<keyword evidence="3" id="KW-0285">Flavoprotein</keyword>
<dbReference type="InterPro" id="IPR000172">
    <property type="entry name" value="GMC_OxRdtase_N"/>
</dbReference>
<evidence type="ECO:0000313" key="7">
    <source>
        <dbReference type="EMBL" id="CAL8130330.1"/>
    </source>
</evidence>
<dbReference type="SUPFAM" id="SSF51905">
    <property type="entry name" value="FAD/NAD(P)-binding domain"/>
    <property type="match status" value="1"/>
</dbReference>